<dbReference type="Proteomes" id="UP000321532">
    <property type="component" value="Unassembled WGS sequence"/>
</dbReference>
<feature type="domain" description="DUF4180" evidence="1">
    <location>
        <begin position="9"/>
        <end position="115"/>
    </location>
</feature>
<reference evidence="2 3" key="1">
    <citation type="submission" date="2019-07" db="EMBL/GenBank/DDBJ databases">
        <title>Whole genome shotgun sequence of Adhaeribacter aerolatus NBRC 106133.</title>
        <authorList>
            <person name="Hosoyama A."/>
            <person name="Uohara A."/>
            <person name="Ohji S."/>
            <person name="Ichikawa N."/>
        </authorList>
    </citation>
    <scope>NUCLEOTIDE SEQUENCE [LARGE SCALE GENOMIC DNA]</scope>
    <source>
        <strain evidence="2 3">NBRC 106133</strain>
    </source>
</reference>
<dbReference type="RefSeq" id="WP_146895185.1">
    <property type="nucleotide sequence ID" value="NZ_BJYS01000004.1"/>
</dbReference>
<evidence type="ECO:0000259" key="1">
    <source>
        <dbReference type="Pfam" id="PF13788"/>
    </source>
</evidence>
<comment type="caution">
    <text evidence="2">The sequence shown here is derived from an EMBL/GenBank/DDBJ whole genome shotgun (WGS) entry which is preliminary data.</text>
</comment>
<accession>A0A512ATV7</accession>
<organism evidence="2 3">
    <name type="scientific">Adhaeribacter aerolatus</name>
    <dbReference type="NCBI Taxonomy" id="670289"/>
    <lineage>
        <taxon>Bacteria</taxon>
        <taxon>Pseudomonadati</taxon>
        <taxon>Bacteroidota</taxon>
        <taxon>Cytophagia</taxon>
        <taxon>Cytophagales</taxon>
        <taxon>Hymenobacteraceae</taxon>
        <taxon>Adhaeribacter</taxon>
    </lineage>
</organism>
<keyword evidence="3" id="KW-1185">Reference proteome</keyword>
<dbReference type="EMBL" id="BJYS01000004">
    <property type="protein sequence ID" value="GEO03145.1"/>
    <property type="molecule type" value="Genomic_DNA"/>
</dbReference>
<dbReference type="Pfam" id="PF13788">
    <property type="entry name" value="DUF4180"/>
    <property type="match status" value="1"/>
</dbReference>
<sequence>MKIEPHIINNIEIAEVTSNDIIINQNEDGLNLLGNLYYQGFDKVVIHEKNISPDFFDLKTGMAGEILQKFSTYRVRLAIVGDFSKYSSRSLNHFIHESNQSRHINFVTSTTEALEILSGK</sequence>
<gene>
    <name evidence="2" type="ORF">AAE02nite_08090</name>
</gene>
<protein>
    <recommendedName>
        <fullName evidence="1">DUF4180 domain-containing protein</fullName>
    </recommendedName>
</protein>
<proteinExistence type="predicted"/>
<dbReference type="InterPro" id="IPR025438">
    <property type="entry name" value="DUF4180"/>
</dbReference>
<evidence type="ECO:0000313" key="3">
    <source>
        <dbReference type="Proteomes" id="UP000321532"/>
    </source>
</evidence>
<name>A0A512ATV7_9BACT</name>
<dbReference type="AlphaFoldDB" id="A0A512ATV7"/>
<dbReference type="OrthoDB" id="8595425at2"/>
<evidence type="ECO:0000313" key="2">
    <source>
        <dbReference type="EMBL" id="GEO03145.1"/>
    </source>
</evidence>